<dbReference type="EMBL" id="JACICC010000010">
    <property type="protein sequence ID" value="MBB3811066.1"/>
    <property type="molecule type" value="Genomic_DNA"/>
</dbReference>
<keyword evidence="3" id="KW-1185">Reference proteome</keyword>
<dbReference type="AlphaFoldDB" id="A0A7W5Z7S8"/>
<evidence type="ECO:0000313" key="2">
    <source>
        <dbReference type="EMBL" id="MBB3811066.1"/>
    </source>
</evidence>
<name>A0A7W5Z7S8_9HYPH</name>
<dbReference type="RefSeq" id="WP_183754500.1">
    <property type="nucleotide sequence ID" value="NZ_JACICC010000010.1"/>
</dbReference>
<reference evidence="2 3" key="1">
    <citation type="submission" date="2020-08" db="EMBL/GenBank/DDBJ databases">
        <title>Genomic Encyclopedia of Type Strains, Phase IV (KMG-IV): sequencing the most valuable type-strain genomes for metagenomic binning, comparative biology and taxonomic classification.</title>
        <authorList>
            <person name="Goeker M."/>
        </authorList>
    </citation>
    <scope>NUCLEOTIDE SEQUENCE [LARGE SCALE GENOMIC DNA]</scope>
    <source>
        <strain evidence="2 3">DSM 28760</strain>
    </source>
</reference>
<protein>
    <submittedName>
        <fullName evidence="2">Uncharacterized protein</fullName>
    </submittedName>
</protein>
<proteinExistence type="predicted"/>
<gene>
    <name evidence="2" type="ORF">FHS81_003177</name>
</gene>
<feature type="compositionally biased region" description="Basic and acidic residues" evidence="1">
    <location>
        <begin position="1"/>
        <end position="10"/>
    </location>
</feature>
<dbReference type="Proteomes" id="UP000537592">
    <property type="component" value="Unassembled WGS sequence"/>
</dbReference>
<evidence type="ECO:0000256" key="1">
    <source>
        <dbReference type="SAM" id="MobiDB-lite"/>
    </source>
</evidence>
<comment type="caution">
    <text evidence="2">The sequence shown here is derived from an EMBL/GenBank/DDBJ whole genome shotgun (WGS) entry which is preliminary data.</text>
</comment>
<evidence type="ECO:0000313" key="3">
    <source>
        <dbReference type="Proteomes" id="UP000537592"/>
    </source>
</evidence>
<organism evidence="2 3">
    <name type="scientific">Pseudochelatococcus contaminans</name>
    <dbReference type="NCBI Taxonomy" id="1538103"/>
    <lineage>
        <taxon>Bacteria</taxon>
        <taxon>Pseudomonadati</taxon>
        <taxon>Pseudomonadota</taxon>
        <taxon>Alphaproteobacteria</taxon>
        <taxon>Hyphomicrobiales</taxon>
        <taxon>Chelatococcaceae</taxon>
        <taxon>Pseudochelatococcus</taxon>
    </lineage>
</organism>
<feature type="region of interest" description="Disordered" evidence="1">
    <location>
        <begin position="1"/>
        <end position="29"/>
    </location>
</feature>
<accession>A0A7W5Z7S8</accession>
<sequence length="62" mass="6930">MGGKQADSEKPIAGNGMSTARKENRKNRQKNFMRALTVETSLAYITPTPALRRTSSEFLGEW</sequence>